<dbReference type="InterPro" id="IPR040308">
    <property type="entry name" value="HAPR1"/>
</dbReference>
<keyword evidence="2" id="KW-0539">Nucleus</keyword>
<evidence type="ECO:0000256" key="1">
    <source>
        <dbReference type="ARBA" id="ARBA00004123"/>
    </source>
</evidence>
<sequence>MQQNNDEDPAWLTNHEEEFLQNIDDDYEITRSRLEKEKEQSIKNIWTYFQDSAQYITQLYKDRQISNEPTASCWLPFQTAAGTVTKLYKESCDGMKRSNDLANQVGYQRRSKEIAEWARSKKRPYIRRDDLLSYLAGKPLPPVSANHHHYHHNNHHLFSSSNVNVSNNNNNNNSTQQVALMWPPLGATSPRNTSNHFNHLHHHHHHNNLSTGGINTNSTRLHQLRLSPKPESPNHNHNDDKLPFCGQQCLQSNATDNSQSGDSADLHTFREALALRSRARPELYAFVAGEIARHSKRPASPLDVNMDSPNINKRPRYTYE</sequence>
<feature type="compositionally biased region" description="Basic residues" evidence="3">
    <location>
        <begin position="198"/>
        <end position="207"/>
    </location>
</feature>
<accession>A0A336M3Z2</accession>
<evidence type="ECO:0000256" key="2">
    <source>
        <dbReference type="ARBA" id="ARBA00023242"/>
    </source>
</evidence>
<comment type="subcellular location">
    <subcellularLocation>
        <location evidence="1">Nucleus</location>
    </subcellularLocation>
</comment>
<organism evidence="4">
    <name type="scientific">Culicoides sonorensis</name>
    <name type="common">Biting midge</name>
    <dbReference type="NCBI Taxonomy" id="179676"/>
    <lineage>
        <taxon>Eukaryota</taxon>
        <taxon>Metazoa</taxon>
        <taxon>Ecdysozoa</taxon>
        <taxon>Arthropoda</taxon>
        <taxon>Hexapoda</taxon>
        <taxon>Insecta</taxon>
        <taxon>Pterygota</taxon>
        <taxon>Neoptera</taxon>
        <taxon>Endopterygota</taxon>
        <taxon>Diptera</taxon>
        <taxon>Nematocera</taxon>
        <taxon>Chironomoidea</taxon>
        <taxon>Ceratopogonidae</taxon>
        <taxon>Ceratopogoninae</taxon>
        <taxon>Culicoides</taxon>
        <taxon>Monoculicoides</taxon>
    </lineage>
</organism>
<dbReference type="InterPro" id="IPR029196">
    <property type="entry name" value="HAPSTR1-like"/>
</dbReference>
<feature type="compositionally biased region" description="Basic residues" evidence="3">
    <location>
        <begin position="146"/>
        <end position="155"/>
    </location>
</feature>
<dbReference type="PANTHER" id="PTHR31624:SF4">
    <property type="entry name" value="CHROMOSOME 16 OPEN READING FRAME 72"/>
    <property type="match status" value="1"/>
</dbReference>
<evidence type="ECO:0000313" key="4">
    <source>
        <dbReference type="EMBL" id="SSX23659.1"/>
    </source>
</evidence>
<name>A0A336M3Z2_CULSO</name>
<feature type="compositionally biased region" description="Basic and acidic residues" evidence="3">
    <location>
        <begin position="232"/>
        <end position="242"/>
    </location>
</feature>
<feature type="region of interest" description="Disordered" evidence="3">
    <location>
        <begin position="298"/>
        <end position="320"/>
    </location>
</feature>
<dbReference type="VEuPathDB" id="VectorBase:CSON009416"/>
<dbReference type="PANTHER" id="PTHR31624">
    <property type="entry name" value="UPF0472 PROTEIN C16ORF72"/>
    <property type="match status" value="1"/>
</dbReference>
<evidence type="ECO:0000256" key="3">
    <source>
        <dbReference type="SAM" id="MobiDB-lite"/>
    </source>
</evidence>
<feature type="compositionally biased region" description="Low complexity" evidence="3">
    <location>
        <begin position="156"/>
        <end position="174"/>
    </location>
</feature>
<proteinExistence type="predicted"/>
<dbReference type="GO" id="GO:0005634">
    <property type="term" value="C:nucleus"/>
    <property type="evidence" value="ECO:0007669"/>
    <property type="project" value="UniProtKB-SubCell"/>
</dbReference>
<dbReference type="EMBL" id="UFQT01000373">
    <property type="protein sequence ID" value="SSX23659.1"/>
    <property type="molecule type" value="Genomic_DNA"/>
</dbReference>
<protein>
    <submittedName>
        <fullName evidence="4">CSON009416 protein</fullName>
    </submittedName>
</protein>
<dbReference type="AlphaFoldDB" id="A0A336M3Z2"/>
<dbReference type="Pfam" id="PF15251">
    <property type="entry name" value="TAPR1-like"/>
    <property type="match status" value="1"/>
</dbReference>
<reference evidence="4" key="1">
    <citation type="submission" date="2018-07" db="EMBL/GenBank/DDBJ databases">
        <authorList>
            <person name="Quirk P.G."/>
            <person name="Krulwich T.A."/>
        </authorList>
    </citation>
    <scope>NUCLEOTIDE SEQUENCE</scope>
</reference>
<gene>
    <name evidence="4" type="primary">CSON009416</name>
</gene>
<feature type="region of interest" description="Disordered" evidence="3">
    <location>
        <begin position="225"/>
        <end position="244"/>
    </location>
</feature>
<feature type="region of interest" description="Disordered" evidence="3">
    <location>
        <begin position="145"/>
        <end position="216"/>
    </location>
</feature>